<organism evidence="4 5">
    <name type="scientific">Cirrhinus molitorella</name>
    <name type="common">mud carp</name>
    <dbReference type="NCBI Taxonomy" id="172907"/>
    <lineage>
        <taxon>Eukaryota</taxon>
        <taxon>Metazoa</taxon>
        <taxon>Chordata</taxon>
        <taxon>Craniata</taxon>
        <taxon>Vertebrata</taxon>
        <taxon>Euteleostomi</taxon>
        <taxon>Actinopterygii</taxon>
        <taxon>Neopterygii</taxon>
        <taxon>Teleostei</taxon>
        <taxon>Ostariophysi</taxon>
        <taxon>Cypriniformes</taxon>
        <taxon>Cyprinidae</taxon>
        <taxon>Labeoninae</taxon>
        <taxon>Labeonini</taxon>
        <taxon>Cirrhinus</taxon>
    </lineage>
</organism>
<dbReference type="SUPFAM" id="SSF56487">
    <property type="entry name" value="SRCR-like"/>
    <property type="match status" value="1"/>
</dbReference>
<dbReference type="SMART" id="SM00202">
    <property type="entry name" value="SR"/>
    <property type="match status" value="1"/>
</dbReference>
<dbReference type="PANTHER" id="PTHR48071">
    <property type="entry name" value="SRCR DOMAIN-CONTAINING PROTEIN"/>
    <property type="match status" value="1"/>
</dbReference>
<feature type="disulfide bond" evidence="2">
    <location>
        <begin position="11"/>
        <end position="75"/>
    </location>
</feature>
<dbReference type="InterPro" id="IPR036772">
    <property type="entry name" value="SRCR-like_dom_sf"/>
</dbReference>
<evidence type="ECO:0000256" key="1">
    <source>
        <dbReference type="ARBA" id="ARBA00023157"/>
    </source>
</evidence>
<dbReference type="PRINTS" id="PR00258">
    <property type="entry name" value="SPERACTRCPTR"/>
</dbReference>
<feature type="disulfide bond" evidence="2">
    <location>
        <begin position="55"/>
        <end position="65"/>
    </location>
</feature>
<proteinExistence type="predicted"/>
<protein>
    <recommendedName>
        <fullName evidence="3">SRCR domain-containing protein</fullName>
    </recommendedName>
</protein>
<reference evidence="4 5" key="1">
    <citation type="submission" date="2023-09" db="EMBL/GenBank/DDBJ databases">
        <authorList>
            <person name="Wang M."/>
        </authorList>
    </citation>
    <scope>NUCLEOTIDE SEQUENCE [LARGE SCALE GENOMIC DNA]</scope>
    <source>
        <strain evidence="4">GT-2023</strain>
        <tissue evidence="4">Liver</tissue>
    </source>
</reference>
<feature type="non-terminal residue" evidence="4">
    <location>
        <position position="139"/>
    </location>
</feature>
<evidence type="ECO:0000313" key="4">
    <source>
        <dbReference type="EMBL" id="KAL1275414.1"/>
    </source>
</evidence>
<dbReference type="Gene3D" id="3.10.250.10">
    <property type="entry name" value="SRCR-like domain"/>
    <property type="match status" value="1"/>
</dbReference>
<dbReference type="Pfam" id="PF00530">
    <property type="entry name" value="SRCR"/>
    <property type="match status" value="1"/>
</dbReference>
<keyword evidence="5" id="KW-1185">Reference proteome</keyword>
<sequence length="139" mass="15391">VLHNGIWGTVCDDGWDLTDAAVVCREIGCGHVTEAKSDAYFGEGSGQIWMDNVNCDGNESSLSNCRTNGWGTHNCGHYEDAGVTCSCESKTIIELKCCFNNAHNELNDEFKNNLCFYMFCVDNSCQVGEWHQLLFRTSG</sequence>
<feature type="domain" description="SRCR" evidence="3">
    <location>
        <begin position="1"/>
        <end position="86"/>
    </location>
</feature>
<feature type="non-terminal residue" evidence="4">
    <location>
        <position position="1"/>
    </location>
</feature>
<name>A0ABR3NEM0_9TELE</name>
<accession>A0ABR3NEM0</accession>
<dbReference type="EMBL" id="JAYMGO010000004">
    <property type="protein sequence ID" value="KAL1275414.1"/>
    <property type="molecule type" value="Genomic_DNA"/>
</dbReference>
<evidence type="ECO:0000259" key="3">
    <source>
        <dbReference type="PROSITE" id="PS50287"/>
    </source>
</evidence>
<feature type="disulfide bond" evidence="2">
    <location>
        <begin position="24"/>
        <end position="85"/>
    </location>
</feature>
<dbReference type="PROSITE" id="PS50287">
    <property type="entry name" value="SRCR_2"/>
    <property type="match status" value="1"/>
</dbReference>
<dbReference type="InterPro" id="IPR001190">
    <property type="entry name" value="SRCR"/>
</dbReference>
<evidence type="ECO:0000313" key="5">
    <source>
        <dbReference type="Proteomes" id="UP001558613"/>
    </source>
</evidence>
<comment type="caution">
    <text evidence="4">The sequence shown here is derived from an EMBL/GenBank/DDBJ whole genome shotgun (WGS) entry which is preliminary data.</text>
</comment>
<keyword evidence="1 2" id="KW-1015">Disulfide bond</keyword>
<gene>
    <name evidence="4" type="ORF">QQF64_035037</name>
</gene>
<evidence type="ECO:0000256" key="2">
    <source>
        <dbReference type="PROSITE-ProRule" id="PRU00196"/>
    </source>
</evidence>
<dbReference type="PANTHER" id="PTHR48071:SF18">
    <property type="entry name" value="DELETED IN MALIGNANT BRAIN TUMORS 1 PROTEIN-RELATED"/>
    <property type="match status" value="1"/>
</dbReference>
<dbReference type="Proteomes" id="UP001558613">
    <property type="component" value="Unassembled WGS sequence"/>
</dbReference>